<keyword evidence="4 6" id="KW-0472">Membrane</keyword>
<feature type="transmembrane region" description="Helical" evidence="6">
    <location>
        <begin position="76"/>
        <end position="98"/>
    </location>
</feature>
<dbReference type="PANTHER" id="PTHR23112:SF0">
    <property type="entry name" value="TRANSMEMBRANE PROTEIN 116"/>
    <property type="match status" value="1"/>
</dbReference>
<feature type="domain" description="G-protein coupled receptors family 1 profile" evidence="7">
    <location>
        <begin position="46"/>
        <end position="292"/>
    </location>
</feature>
<dbReference type="CDD" id="cd00637">
    <property type="entry name" value="7tm_classA_rhodopsin-like"/>
    <property type="match status" value="1"/>
</dbReference>
<accession>A0A397VTK6</accession>
<dbReference type="GO" id="GO:0004930">
    <property type="term" value="F:G protein-coupled receptor activity"/>
    <property type="evidence" value="ECO:0007669"/>
    <property type="project" value="TreeGrafter"/>
</dbReference>
<dbReference type="EMBL" id="QKWP01000187">
    <property type="protein sequence ID" value="RIB25102.1"/>
    <property type="molecule type" value="Genomic_DNA"/>
</dbReference>
<feature type="transmembrane region" description="Helical" evidence="6">
    <location>
        <begin position="186"/>
        <end position="210"/>
    </location>
</feature>
<comment type="subcellular location">
    <subcellularLocation>
        <location evidence="1">Membrane</location>
        <topology evidence="1">Multi-pass membrane protein</topology>
    </subcellularLocation>
</comment>
<evidence type="ECO:0000256" key="5">
    <source>
        <dbReference type="SAM" id="MobiDB-lite"/>
    </source>
</evidence>
<gene>
    <name evidence="8" type="ORF">C2G38_2031314</name>
</gene>
<dbReference type="InterPro" id="IPR017452">
    <property type="entry name" value="GPCR_Rhodpsn_7TM"/>
</dbReference>
<proteinExistence type="predicted"/>
<dbReference type="PROSITE" id="PS50262">
    <property type="entry name" value="G_PROTEIN_RECEP_F1_2"/>
    <property type="match status" value="1"/>
</dbReference>
<feature type="region of interest" description="Disordered" evidence="5">
    <location>
        <begin position="449"/>
        <end position="468"/>
    </location>
</feature>
<dbReference type="SUPFAM" id="SSF81321">
    <property type="entry name" value="Family A G protein-coupled receptor-like"/>
    <property type="match status" value="1"/>
</dbReference>
<sequence length="548" mass="62222">MKTFNLPRALLPTDTVPIATPPSLDNARVPGSNLVIPIGMGILFLSGLCTLYVIFRTVSRWKTTQRSLPMALRVPFYIAMSDFFLFCIHVLNLGFPLFQGRPWPNDDCRLIGGITFFLVSCNMLLVGSLAMLTFLRICRRLCIDLGKCDYKLFAFVISLSFVLTMVGIPSFGASKYWCFTNQDNHIIPYTTLALNFSILVIIVFCYAMTLREINSIQFRKDHKCKFDTASKHKKIEPIVVRKIIGYVLIFVIQWTPSMIYVFCQTIGYDEMWIYLVTEATINLGGIGNMIQYIINEGWRNDPDANINDSGDISAVIIPTPSSPDTNYPNYQISSSAPTITLPFHQSKIRVNEMITIKIDDYKSNNFIPNTFGDSPTIAPSIDSKVESLKNQRKDEMIMKQQREIVQRDISVSSSSSQSDHSNIMNELDKIIERHNEDVIRHGGIMARQSDNMSRQSGTTTTLTREKSLKSYRKSIKNKNNRNDTVSWHRFGGGGNSRTSIRSFLQKVDKFKKVKDPKNIDEIKEIDENLPHLPPGGNDDDDDSTYTFL</sequence>
<feature type="region of interest" description="Disordered" evidence="5">
    <location>
        <begin position="515"/>
        <end position="548"/>
    </location>
</feature>
<feature type="compositionally biased region" description="Basic and acidic residues" evidence="5">
    <location>
        <begin position="515"/>
        <end position="529"/>
    </location>
</feature>
<keyword evidence="9" id="KW-1185">Reference proteome</keyword>
<dbReference type="AlphaFoldDB" id="A0A397VTK6"/>
<comment type="caution">
    <text evidence="8">The sequence shown here is derived from an EMBL/GenBank/DDBJ whole genome shotgun (WGS) entry which is preliminary data.</text>
</comment>
<dbReference type="PANTHER" id="PTHR23112">
    <property type="entry name" value="G PROTEIN-COUPLED RECEPTOR 157-RELATED"/>
    <property type="match status" value="1"/>
</dbReference>
<feature type="transmembrane region" description="Helical" evidence="6">
    <location>
        <begin position="243"/>
        <end position="262"/>
    </location>
</feature>
<evidence type="ECO:0000256" key="3">
    <source>
        <dbReference type="ARBA" id="ARBA00022989"/>
    </source>
</evidence>
<reference evidence="8 9" key="1">
    <citation type="submission" date="2018-06" db="EMBL/GenBank/DDBJ databases">
        <title>Comparative genomics reveals the genomic features of Rhizophagus irregularis, R. cerebriforme, R. diaphanum and Gigaspora rosea, and their symbiotic lifestyle signature.</title>
        <authorList>
            <person name="Morin E."/>
            <person name="San Clemente H."/>
            <person name="Chen E.C.H."/>
            <person name="De La Providencia I."/>
            <person name="Hainaut M."/>
            <person name="Kuo A."/>
            <person name="Kohler A."/>
            <person name="Murat C."/>
            <person name="Tang N."/>
            <person name="Roy S."/>
            <person name="Loubradou J."/>
            <person name="Henrissat B."/>
            <person name="Grigoriev I.V."/>
            <person name="Corradi N."/>
            <person name="Roux C."/>
            <person name="Martin F.M."/>
        </authorList>
    </citation>
    <scope>NUCLEOTIDE SEQUENCE [LARGE SCALE GENOMIC DNA]</scope>
    <source>
        <strain evidence="8 9">DAOM 194757</strain>
    </source>
</reference>
<protein>
    <recommendedName>
        <fullName evidence="7">G-protein coupled receptors family 1 profile domain-containing protein</fullName>
    </recommendedName>
</protein>
<name>A0A397VTK6_9GLOM</name>
<evidence type="ECO:0000313" key="8">
    <source>
        <dbReference type="EMBL" id="RIB25102.1"/>
    </source>
</evidence>
<dbReference type="GO" id="GO:0005886">
    <property type="term" value="C:plasma membrane"/>
    <property type="evidence" value="ECO:0007669"/>
    <property type="project" value="TreeGrafter"/>
</dbReference>
<feature type="compositionally biased region" description="Acidic residues" evidence="5">
    <location>
        <begin position="537"/>
        <end position="548"/>
    </location>
</feature>
<evidence type="ECO:0000313" key="9">
    <source>
        <dbReference type="Proteomes" id="UP000266673"/>
    </source>
</evidence>
<feature type="transmembrane region" description="Helical" evidence="6">
    <location>
        <begin position="152"/>
        <end position="174"/>
    </location>
</feature>
<dbReference type="OrthoDB" id="5586600at2759"/>
<evidence type="ECO:0000256" key="2">
    <source>
        <dbReference type="ARBA" id="ARBA00022692"/>
    </source>
</evidence>
<evidence type="ECO:0000256" key="4">
    <source>
        <dbReference type="ARBA" id="ARBA00023136"/>
    </source>
</evidence>
<organism evidence="8 9">
    <name type="scientific">Gigaspora rosea</name>
    <dbReference type="NCBI Taxonomy" id="44941"/>
    <lineage>
        <taxon>Eukaryota</taxon>
        <taxon>Fungi</taxon>
        <taxon>Fungi incertae sedis</taxon>
        <taxon>Mucoromycota</taxon>
        <taxon>Glomeromycotina</taxon>
        <taxon>Glomeromycetes</taxon>
        <taxon>Diversisporales</taxon>
        <taxon>Gigasporaceae</taxon>
        <taxon>Gigaspora</taxon>
    </lineage>
</organism>
<feature type="compositionally biased region" description="Polar residues" evidence="5">
    <location>
        <begin position="449"/>
        <end position="462"/>
    </location>
</feature>
<keyword evidence="2 6" id="KW-0812">Transmembrane</keyword>
<evidence type="ECO:0000256" key="6">
    <source>
        <dbReference type="SAM" id="Phobius"/>
    </source>
</evidence>
<feature type="transmembrane region" description="Helical" evidence="6">
    <location>
        <begin position="34"/>
        <end position="55"/>
    </location>
</feature>
<dbReference type="GO" id="GO:0007189">
    <property type="term" value="P:adenylate cyclase-activating G protein-coupled receptor signaling pathway"/>
    <property type="evidence" value="ECO:0007669"/>
    <property type="project" value="TreeGrafter"/>
</dbReference>
<feature type="transmembrane region" description="Helical" evidence="6">
    <location>
        <begin position="110"/>
        <end position="132"/>
    </location>
</feature>
<dbReference type="Gene3D" id="1.20.1070.10">
    <property type="entry name" value="Rhodopsin 7-helix transmembrane proteins"/>
    <property type="match status" value="1"/>
</dbReference>
<dbReference type="Proteomes" id="UP000266673">
    <property type="component" value="Unassembled WGS sequence"/>
</dbReference>
<keyword evidence="3 6" id="KW-1133">Transmembrane helix</keyword>
<evidence type="ECO:0000256" key="1">
    <source>
        <dbReference type="ARBA" id="ARBA00004141"/>
    </source>
</evidence>
<evidence type="ECO:0000259" key="7">
    <source>
        <dbReference type="PROSITE" id="PS50262"/>
    </source>
</evidence>